<evidence type="ECO:0000313" key="4">
    <source>
        <dbReference type="Proteomes" id="UP000253998"/>
    </source>
</evidence>
<evidence type="ECO:0000313" key="3">
    <source>
        <dbReference type="EMBL" id="RDE70030.1"/>
    </source>
</evidence>
<dbReference type="AlphaFoldDB" id="A0A8B2U4K3"/>
<dbReference type="Proteomes" id="UP000253998">
    <property type="component" value="Unassembled WGS sequence"/>
</dbReference>
<evidence type="ECO:0000256" key="1">
    <source>
        <dbReference type="ARBA" id="ARBA00022729"/>
    </source>
</evidence>
<feature type="chain" id="PRO_5032412379" description="Lipoprotein SmpA/OmlA domain-containing protein" evidence="2">
    <location>
        <begin position="24"/>
        <end position="163"/>
    </location>
</feature>
<protein>
    <recommendedName>
        <fullName evidence="5">Lipoprotein SmpA/OmlA domain-containing protein</fullName>
    </recommendedName>
</protein>
<evidence type="ECO:0000256" key="2">
    <source>
        <dbReference type="SAM" id="SignalP"/>
    </source>
</evidence>
<dbReference type="PROSITE" id="PS51257">
    <property type="entry name" value="PROKAR_LIPOPROTEIN"/>
    <property type="match status" value="1"/>
</dbReference>
<organism evidence="3 4">
    <name type="scientific">Aggregatibacter segnis</name>
    <dbReference type="NCBI Taxonomy" id="739"/>
    <lineage>
        <taxon>Bacteria</taxon>
        <taxon>Pseudomonadati</taxon>
        <taxon>Pseudomonadota</taxon>
        <taxon>Gammaproteobacteria</taxon>
        <taxon>Pasteurellales</taxon>
        <taxon>Pasteurellaceae</taxon>
        <taxon>Aggregatibacter</taxon>
    </lineage>
</organism>
<evidence type="ECO:0008006" key="5">
    <source>
        <dbReference type="Google" id="ProtNLM"/>
    </source>
</evidence>
<feature type="signal peptide" evidence="2">
    <location>
        <begin position="1"/>
        <end position="23"/>
    </location>
</feature>
<keyword evidence="1 2" id="KW-0732">Signal</keyword>
<dbReference type="RefSeq" id="WP_005715583.1">
    <property type="nucleotide sequence ID" value="NZ_CAUTCU010000025.1"/>
</dbReference>
<dbReference type="InterPro" id="IPR037873">
    <property type="entry name" value="BamE-like"/>
</dbReference>
<comment type="caution">
    <text evidence="3">The sequence shown here is derived from an EMBL/GenBank/DDBJ whole genome shotgun (WGS) entry which is preliminary data.</text>
</comment>
<dbReference type="GeneID" id="60799424"/>
<reference evidence="3 4" key="1">
    <citation type="submission" date="2018-05" db="EMBL/GenBank/DDBJ databases">
        <title>Draft Genome Sequences for a Diverse set of 7 Haemophilus Species.</title>
        <authorList>
            <person name="Nichols M."/>
            <person name="Topaz N."/>
            <person name="Wang X."/>
            <person name="Wang X."/>
            <person name="Boxrud D."/>
        </authorList>
    </citation>
    <scope>NUCLEOTIDE SEQUENCE [LARGE SCALE GENOMIC DNA]</scope>
    <source>
        <strain evidence="3 4">C2001002503</strain>
    </source>
</reference>
<accession>A0A8B2U4K3</accession>
<dbReference type="EMBL" id="QEPM01000007">
    <property type="protein sequence ID" value="RDE70030.1"/>
    <property type="molecule type" value="Genomic_DNA"/>
</dbReference>
<sequence>MKKVMLKTFIVGLIGFSVTGCEATPDTHDETSIEQPVHQENWTKQPLENAKYLRVGMTESEVIQIMGEPITREFQGRRSALQWCSTGTIGTNMPYDRFLMAAFTDERLTEIKNFSNKDEFEILSAQVDKNGGIDCASLIQNVHWLKPADQIIEHRYRDMNFYR</sequence>
<gene>
    <name evidence="3" type="ORF">DPV83_08915</name>
</gene>
<name>A0A8B2U4K3_9PAST</name>
<dbReference type="Gene3D" id="3.30.1450.10">
    <property type="match status" value="1"/>
</dbReference>
<proteinExistence type="predicted"/>